<name>A0A6N8J4N9_9BACT</name>
<evidence type="ECO:0000313" key="1">
    <source>
        <dbReference type="EMBL" id="MVT39618.1"/>
    </source>
</evidence>
<dbReference type="OrthoDB" id="676708at2"/>
<comment type="caution">
    <text evidence="1">The sequence shown here is derived from an EMBL/GenBank/DDBJ whole genome shotgun (WGS) entry which is preliminary data.</text>
</comment>
<dbReference type="AlphaFoldDB" id="A0A6N8J4N9"/>
<evidence type="ECO:0000313" key="2">
    <source>
        <dbReference type="Proteomes" id="UP000468388"/>
    </source>
</evidence>
<proteinExistence type="predicted"/>
<protein>
    <submittedName>
        <fullName evidence="1">Uncharacterized protein</fullName>
    </submittedName>
</protein>
<dbReference type="Proteomes" id="UP000468388">
    <property type="component" value="Unassembled WGS sequence"/>
</dbReference>
<gene>
    <name evidence="1" type="ORF">GO495_03390</name>
</gene>
<dbReference type="EMBL" id="WRXO01000001">
    <property type="protein sequence ID" value="MVT39618.1"/>
    <property type="molecule type" value="Genomic_DNA"/>
</dbReference>
<organism evidence="1 2">
    <name type="scientific">Chitinophaga oryziterrae</name>
    <dbReference type="NCBI Taxonomy" id="1031224"/>
    <lineage>
        <taxon>Bacteria</taxon>
        <taxon>Pseudomonadati</taxon>
        <taxon>Bacteroidota</taxon>
        <taxon>Chitinophagia</taxon>
        <taxon>Chitinophagales</taxon>
        <taxon>Chitinophagaceae</taxon>
        <taxon>Chitinophaga</taxon>
    </lineage>
</organism>
<keyword evidence="2" id="KW-1185">Reference proteome</keyword>
<dbReference type="RefSeq" id="WP_157298281.1">
    <property type="nucleotide sequence ID" value="NZ_BAAAZB010000005.1"/>
</dbReference>
<sequence length="70" mass="7893">MKAFTVLYNANRYDVRPLSGHSQRFKVDVDGTAVYFEHDTDGHVRAEMTNGVSTSLLMALADKIEETERS</sequence>
<accession>A0A6N8J4N9</accession>
<reference evidence="1 2" key="1">
    <citation type="submission" date="2019-12" db="EMBL/GenBank/DDBJ databases">
        <title>The draft genomic sequence of strain Chitinophaga oryziterrae JCM 16595.</title>
        <authorList>
            <person name="Zhang X."/>
        </authorList>
    </citation>
    <scope>NUCLEOTIDE SEQUENCE [LARGE SCALE GENOMIC DNA]</scope>
    <source>
        <strain evidence="1 2">JCM 16595</strain>
    </source>
</reference>